<dbReference type="GO" id="GO:0003964">
    <property type="term" value="F:RNA-directed DNA polymerase activity"/>
    <property type="evidence" value="ECO:0007669"/>
    <property type="project" value="UniProtKB-EC"/>
</dbReference>
<reference evidence="3" key="2">
    <citation type="submission" date="2025-09" db="UniProtKB">
        <authorList>
            <consortium name="Ensembl"/>
        </authorList>
    </citation>
    <scope>IDENTIFICATION</scope>
</reference>
<dbReference type="InterPro" id="IPR043502">
    <property type="entry name" value="DNA/RNA_pol_sf"/>
</dbReference>
<dbReference type="Ensembl" id="ENSCWAT00000012149.1">
    <property type="protein sequence ID" value="ENSCWAP00000011155.1"/>
    <property type="gene ID" value="ENSCWAG00000008749.1"/>
</dbReference>
<dbReference type="PROSITE" id="PS50878">
    <property type="entry name" value="RT_POL"/>
    <property type="match status" value="1"/>
</dbReference>
<proteinExistence type="predicted"/>
<organism evidence="3 4">
    <name type="scientific">Catagonus wagneri</name>
    <name type="common">Chacoan peccary</name>
    <dbReference type="NCBI Taxonomy" id="51154"/>
    <lineage>
        <taxon>Eukaryota</taxon>
        <taxon>Metazoa</taxon>
        <taxon>Chordata</taxon>
        <taxon>Craniata</taxon>
        <taxon>Vertebrata</taxon>
        <taxon>Euteleostomi</taxon>
        <taxon>Mammalia</taxon>
        <taxon>Eutheria</taxon>
        <taxon>Laurasiatheria</taxon>
        <taxon>Artiodactyla</taxon>
        <taxon>Suina</taxon>
        <taxon>Tayassuidae</taxon>
        <taxon>Catagonus</taxon>
    </lineage>
</organism>
<dbReference type="SUPFAM" id="SSF56672">
    <property type="entry name" value="DNA/RNA polymerases"/>
    <property type="match status" value="1"/>
</dbReference>
<sequence>MDKFLETYTLPKRNQEEINQLNRPITRNEIEYVIKTLPTNKSPGPDDFTGEFYQTYKEELIPILLKLFQTVEEEGTLPKTFYDANITLIPKPDKDTTKKENYRPISLMNIDAKILNKILANQIQ</sequence>
<evidence type="ECO:0000313" key="4">
    <source>
        <dbReference type="Proteomes" id="UP000694540"/>
    </source>
</evidence>
<dbReference type="PANTHER" id="PTHR19446">
    <property type="entry name" value="REVERSE TRANSCRIPTASES"/>
    <property type="match status" value="1"/>
</dbReference>
<evidence type="ECO:0000313" key="3">
    <source>
        <dbReference type="Ensembl" id="ENSCWAP00000011155.1"/>
    </source>
</evidence>
<reference evidence="3" key="1">
    <citation type="submission" date="2025-08" db="UniProtKB">
        <authorList>
            <consortium name="Ensembl"/>
        </authorList>
    </citation>
    <scope>IDENTIFICATION</scope>
</reference>
<accession>A0A8C3WI78</accession>
<dbReference type="AlphaFoldDB" id="A0A8C3WI78"/>
<name>A0A8C3WI78_9CETA</name>
<dbReference type="Proteomes" id="UP000694540">
    <property type="component" value="Unplaced"/>
</dbReference>
<dbReference type="EC" id="2.7.7.49" evidence="1"/>
<dbReference type="GeneTree" id="ENSGT01150000286946"/>
<keyword evidence="4" id="KW-1185">Reference proteome</keyword>
<protein>
    <recommendedName>
        <fullName evidence="1">RNA-directed DNA polymerase</fullName>
        <ecNumber evidence="1">2.7.7.49</ecNumber>
    </recommendedName>
</protein>
<feature type="domain" description="Reverse transcriptase" evidence="2">
    <location>
        <begin position="70"/>
        <end position="124"/>
    </location>
</feature>
<dbReference type="InterPro" id="IPR000477">
    <property type="entry name" value="RT_dom"/>
</dbReference>
<evidence type="ECO:0000259" key="2">
    <source>
        <dbReference type="PROSITE" id="PS50878"/>
    </source>
</evidence>
<evidence type="ECO:0000256" key="1">
    <source>
        <dbReference type="ARBA" id="ARBA00012493"/>
    </source>
</evidence>